<organism evidence="2 3">
    <name type="scientific">Symbiodinium microadriaticum</name>
    <name type="common">Dinoflagellate</name>
    <name type="synonym">Zooxanthella microadriatica</name>
    <dbReference type="NCBI Taxonomy" id="2951"/>
    <lineage>
        <taxon>Eukaryota</taxon>
        <taxon>Sar</taxon>
        <taxon>Alveolata</taxon>
        <taxon>Dinophyceae</taxon>
        <taxon>Suessiales</taxon>
        <taxon>Symbiodiniaceae</taxon>
        <taxon>Symbiodinium</taxon>
    </lineage>
</organism>
<keyword evidence="3" id="KW-1185">Reference proteome</keyword>
<sequence length="434" mass="46086">MGAAGRSSAMSFHPPTPSLPVGQPPQRGLPHRQDDHTHGGRIRRCLGQAVVEVREVKLTSIDTYRRDRCERSLPVAHVLSGTRVPVRLCPTWLSAVRLVYADCTGGAVGAALGEVSGLGVCWWFDADAVVFDFFTPGCSGVETIALSQCALQRGVTYKAFAYVEGLNSSYTDGQASQPVLVLVPVVSMRFKTEPFLAESVLTSRVAFKFTTEATDQGAAAVVAGNVWAMVVPELQAPQVTRWSLKSMMGSLAMGGPGCRIDGESMVGGTAVVSLTEVSAVLEDCQLRHGSTYELVVYVEDMDNRSDGTMVFTKIYTPPGVSNSFKYLPMIDGNVTGEEVTVQFAGANQMGKAWAVVVPASAVSSATASSVMSGTGALGGPDCMIAAMDVDDNVTQVDLENCSMAFSSDYAVLVYLADMGMHDDGEDYGNETHSK</sequence>
<dbReference type="EMBL" id="LSRX01000466">
    <property type="protein sequence ID" value="OLP96484.1"/>
    <property type="molecule type" value="Genomic_DNA"/>
</dbReference>
<dbReference type="OrthoDB" id="423609at2759"/>
<proteinExistence type="predicted"/>
<dbReference type="AlphaFoldDB" id="A0A1Q9DMS6"/>
<protein>
    <submittedName>
        <fullName evidence="2">Uncharacterized protein</fullName>
    </submittedName>
</protein>
<comment type="caution">
    <text evidence="2">The sequence shown here is derived from an EMBL/GenBank/DDBJ whole genome shotgun (WGS) entry which is preliminary data.</text>
</comment>
<feature type="region of interest" description="Disordered" evidence="1">
    <location>
        <begin position="1"/>
        <end position="39"/>
    </location>
</feature>
<evidence type="ECO:0000256" key="1">
    <source>
        <dbReference type="SAM" id="MobiDB-lite"/>
    </source>
</evidence>
<gene>
    <name evidence="2" type="ORF">AK812_SmicGene21282</name>
</gene>
<accession>A0A1Q9DMS6</accession>
<dbReference type="Proteomes" id="UP000186817">
    <property type="component" value="Unassembled WGS sequence"/>
</dbReference>
<name>A0A1Q9DMS6_SYMMI</name>
<reference evidence="2 3" key="1">
    <citation type="submission" date="2016-02" db="EMBL/GenBank/DDBJ databases">
        <title>Genome analysis of coral dinoflagellate symbionts highlights evolutionary adaptations to a symbiotic lifestyle.</title>
        <authorList>
            <person name="Aranda M."/>
            <person name="Li Y."/>
            <person name="Liew Y.J."/>
            <person name="Baumgarten S."/>
            <person name="Simakov O."/>
            <person name="Wilson M."/>
            <person name="Piel J."/>
            <person name="Ashoor H."/>
            <person name="Bougouffa S."/>
            <person name="Bajic V.B."/>
            <person name="Ryu T."/>
            <person name="Ravasi T."/>
            <person name="Bayer T."/>
            <person name="Micklem G."/>
            <person name="Kim H."/>
            <person name="Bhak J."/>
            <person name="Lajeunesse T.C."/>
            <person name="Voolstra C.R."/>
        </authorList>
    </citation>
    <scope>NUCLEOTIDE SEQUENCE [LARGE SCALE GENOMIC DNA]</scope>
    <source>
        <strain evidence="2 3">CCMP2467</strain>
    </source>
</reference>
<evidence type="ECO:0000313" key="2">
    <source>
        <dbReference type="EMBL" id="OLP96484.1"/>
    </source>
</evidence>
<evidence type="ECO:0000313" key="3">
    <source>
        <dbReference type="Proteomes" id="UP000186817"/>
    </source>
</evidence>